<sequence length="312" mass="35103">MHSWEAIEKTLNFIEENLTGEIQTDTLADLACLSPFYYQRLFKRLVKKPVQEYIKLRRLAKAADILDNPECRIIDAAMECGFSSHAGFTRAFKEVYHITPEDYRKSSVMLNTFNKPEISMGYVLIDEGFPLITGNIILEIYRRTLTEPEIYLGYEGAVNISEQIPAGESTGIDVPGQLWQQFHDKKDDLAGLFQDNTELGMCYGADPGSGTFKYFAGGLAIPSDISTYTADGLTVQSLEAGEYIVCRVEAESFKELVTNALDQASRYLFSTWLPKHALTTRPFSAEKYFTADKDINSLEIWASPIDTIEKSS</sequence>
<dbReference type="SUPFAM" id="SSF46689">
    <property type="entry name" value="Homeodomain-like"/>
    <property type="match status" value="2"/>
</dbReference>
<evidence type="ECO:0000313" key="5">
    <source>
        <dbReference type="EMBL" id="PWJ76619.1"/>
    </source>
</evidence>
<dbReference type="InterPro" id="IPR009057">
    <property type="entry name" value="Homeodomain-like_sf"/>
</dbReference>
<dbReference type="PANTHER" id="PTHR47504:SF5">
    <property type="entry name" value="RIGHT ORIGIN-BINDING PROTEIN"/>
    <property type="match status" value="1"/>
</dbReference>
<dbReference type="GO" id="GO:0003700">
    <property type="term" value="F:DNA-binding transcription factor activity"/>
    <property type="evidence" value="ECO:0007669"/>
    <property type="project" value="InterPro"/>
</dbReference>
<dbReference type="Proteomes" id="UP000245412">
    <property type="component" value="Unassembled WGS sequence"/>
</dbReference>
<proteinExistence type="predicted"/>
<keyword evidence="1" id="KW-0805">Transcription regulation</keyword>
<dbReference type="PRINTS" id="PR00032">
    <property type="entry name" value="HTHARAC"/>
</dbReference>
<dbReference type="GO" id="GO:0043565">
    <property type="term" value="F:sequence-specific DNA binding"/>
    <property type="evidence" value="ECO:0007669"/>
    <property type="project" value="InterPro"/>
</dbReference>
<accession>A0AB73T5P9</accession>
<dbReference type="RefSeq" id="WP_109625770.1">
    <property type="nucleotide sequence ID" value="NZ_JANKBI010000008.1"/>
</dbReference>
<dbReference type="EMBL" id="QGGY01000004">
    <property type="protein sequence ID" value="PWJ76619.1"/>
    <property type="molecule type" value="Genomic_DNA"/>
</dbReference>
<dbReference type="SMART" id="SM00342">
    <property type="entry name" value="HTH_ARAC"/>
    <property type="match status" value="1"/>
</dbReference>
<dbReference type="InterPro" id="IPR029441">
    <property type="entry name" value="Cass2"/>
</dbReference>
<dbReference type="Gene3D" id="1.10.10.60">
    <property type="entry name" value="Homeodomain-like"/>
    <property type="match status" value="2"/>
</dbReference>
<evidence type="ECO:0000259" key="4">
    <source>
        <dbReference type="PROSITE" id="PS01124"/>
    </source>
</evidence>
<dbReference type="InterPro" id="IPR018060">
    <property type="entry name" value="HTH_AraC"/>
</dbReference>
<reference evidence="5 6" key="1">
    <citation type="submission" date="2018-05" db="EMBL/GenBank/DDBJ databases">
        <authorList>
            <person name="Goeker M."/>
            <person name="Huntemann M."/>
            <person name="Clum A."/>
            <person name="Pillay M."/>
            <person name="Palaniappan K."/>
            <person name="Varghese N."/>
            <person name="Mikhailova N."/>
            <person name="Stamatis D."/>
            <person name="Reddy T."/>
            <person name="Daum C."/>
            <person name="Shapiro N."/>
            <person name="Ivanova N."/>
            <person name="Kyrpides N."/>
            <person name="Woyke T."/>
        </authorList>
    </citation>
    <scope>NUCLEOTIDE SEQUENCE [LARGE SCALE GENOMIC DNA]</scope>
    <source>
        <strain evidence="5 6">DSM 26524</strain>
    </source>
</reference>
<dbReference type="Gene3D" id="3.20.80.10">
    <property type="entry name" value="Regulatory factor, effector binding domain"/>
    <property type="match status" value="1"/>
</dbReference>
<organism evidence="5 6">
    <name type="scientific">Murimonas intestini</name>
    <dbReference type="NCBI Taxonomy" id="1337051"/>
    <lineage>
        <taxon>Bacteria</taxon>
        <taxon>Bacillati</taxon>
        <taxon>Bacillota</taxon>
        <taxon>Clostridia</taxon>
        <taxon>Lachnospirales</taxon>
        <taxon>Lachnospiraceae</taxon>
        <taxon>Murimonas</taxon>
    </lineage>
</organism>
<keyword evidence="3" id="KW-0804">Transcription</keyword>
<dbReference type="InterPro" id="IPR011256">
    <property type="entry name" value="Reg_factor_effector_dom_sf"/>
</dbReference>
<keyword evidence="2" id="KW-0238">DNA-binding</keyword>
<comment type="caution">
    <text evidence="5">The sequence shown here is derived from an EMBL/GenBank/DDBJ whole genome shotgun (WGS) entry which is preliminary data.</text>
</comment>
<dbReference type="PANTHER" id="PTHR47504">
    <property type="entry name" value="RIGHT ORIGIN-BINDING PROTEIN"/>
    <property type="match status" value="1"/>
</dbReference>
<evidence type="ECO:0000313" key="6">
    <source>
        <dbReference type="Proteomes" id="UP000245412"/>
    </source>
</evidence>
<protein>
    <submittedName>
        <fullName evidence="5">AraC family transcriptional regulator</fullName>
    </submittedName>
</protein>
<feature type="domain" description="HTH araC/xylS-type" evidence="4">
    <location>
        <begin position="8"/>
        <end position="106"/>
    </location>
</feature>
<evidence type="ECO:0000256" key="1">
    <source>
        <dbReference type="ARBA" id="ARBA00023015"/>
    </source>
</evidence>
<dbReference type="InterPro" id="IPR050959">
    <property type="entry name" value="MarA-like"/>
</dbReference>
<dbReference type="PROSITE" id="PS01124">
    <property type="entry name" value="HTH_ARAC_FAMILY_2"/>
    <property type="match status" value="1"/>
</dbReference>
<dbReference type="SUPFAM" id="SSF55136">
    <property type="entry name" value="Probable bacterial effector-binding domain"/>
    <property type="match status" value="1"/>
</dbReference>
<gene>
    <name evidence="5" type="ORF">C7383_10464</name>
</gene>
<dbReference type="AlphaFoldDB" id="A0AB73T5P9"/>
<keyword evidence="6" id="KW-1185">Reference proteome</keyword>
<name>A0AB73T5P9_9FIRM</name>
<evidence type="ECO:0000256" key="3">
    <source>
        <dbReference type="ARBA" id="ARBA00023163"/>
    </source>
</evidence>
<dbReference type="InterPro" id="IPR020449">
    <property type="entry name" value="Tscrpt_reg_AraC-type_HTH"/>
</dbReference>
<dbReference type="Pfam" id="PF12833">
    <property type="entry name" value="HTH_18"/>
    <property type="match status" value="1"/>
</dbReference>
<evidence type="ECO:0000256" key="2">
    <source>
        <dbReference type="ARBA" id="ARBA00023125"/>
    </source>
</evidence>
<dbReference type="Pfam" id="PF14526">
    <property type="entry name" value="Cass2"/>
    <property type="match status" value="1"/>
</dbReference>